<keyword evidence="5" id="KW-1185">Reference proteome</keyword>
<evidence type="ECO:0000313" key="4">
    <source>
        <dbReference type="Proteomes" id="UP000199398"/>
    </source>
</evidence>
<gene>
    <name evidence="2" type="ORF">ATL45_1003</name>
    <name evidence="3" type="ORF">SAMN05421805_104219</name>
</gene>
<evidence type="ECO:0000313" key="2">
    <source>
        <dbReference type="EMBL" id="RKT82748.1"/>
    </source>
</evidence>
<proteinExistence type="predicted"/>
<dbReference type="EMBL" id="FOUP01000004">
    <property type="protein sequence ID" value="SFN39482.1"/>
    <property type="molecule type" value="Genomic_DNA"/>
</dbReference>
<dbReference type="Proteomes" id="UP000199398">
    <property type="component" value="Unassembled WGS sequence"/>
</dbReference>
<reference evidence="2 5" key="2">
    <citation type="submission" date="2018-10" db="EMBL/GenBank/DDBJ databases">
        <title>Sequencing the genomes of 1000 actinobacteria strains.</title>
        <authorList>
            <person name="Klenk H.-P."/>
        </authorList>
    </citation>
    <scope>NUCLEOTIDE SEQUENCE [LARGE SCALE GENOMIC DNA]</scope>
    <source>
        <strain evidence="2 5">DSM 45119</strain>
    </source>
</reference>
<organism evidence="3 4">
    <name type="scientific">Saccharopolyspora antimicrobica</name>
    <dbReference type="NCBI Taxonomy" id="455193"/>
    <lineage>
        <taxon>Bacteria</taxon>
        <taxon>Bacillati</taxon>
        <taxon>Actinomycetota</taxon>
        <taxon>Actinomycetes</taxon>
        <taxon>Pseudonocardiales</taxon>
        <taxon>Pseudonocardiaceae</taxon>
        <taxon>Saccharopolyspora</taxon>
    </lineage>
</organism>
<dbReference type="AlphaFoldDB" id="A0A1I4YN51"/>
<evidence type="ECO:0000313" key="3">
    <source>
        <dbReference type="EMBL" id="SFN39482.1"/>
    </source>
</evidence>
<reference evidence="3 4" key="1">
    <citation type="submission" date="2016-10" db="EMBL/GenBank/DDBJ databases">
        <authorList>
            <person name="de Groot N.N."/>
        </authorList>
    </citation>
    <scope>NUCLEOTIDE SEQUENCE [LARGE SCALE GENOMIC DNA]</scope>
    <source>
        <strain evidence="3 4">CPCC 201259</strain>
    </source>
</reference>
<name>A0A1I4YN51_9PSEU</name>
<dbReference type="EMBL" id="RBXX01000002">
    <property type="protein sequence ID" value="RKT82748.1"/>
    <property type="molecule type" value="Genomic_DNA"/>
</dbReference>
<dbReference type="Proteomes" id="UP000270697">
    <property type="component" value="Unassembled WGS sequence"/>
</dbReference>
<evidence type="ECO:0000256" key="1">
    <source>
        <dbReference type="SAM" id="MobiDB-lite"/>
    </source>
</evidence>
<feature type="region of interest" description="Disordered" evidence="1">
    <location>
        <begin position="38"/>
        <end position="61"/>
    </location>
</feature>
<sequence>MASLLKLETGKPVGPSVYEAVSRALPNWTEDTPRVILEHGQIPQPATETEPHEAEPAPTSEDLTERIDRFVEATQRLVMEEKRLAKMREEVYREGEELRAIFGETSITVHREAG</sequence>
<protein>
    <submittedName>
        <fullName evidence="3">Uncharacterized protein</fullName>
    </submittedName>
</protein>
<evidence type="ECO:0000313" key="5">
    <source>
        <dbReference type="Proteomes" id="UP000270697"/>
    </source>
</evidence>
<accession>A0A1I4YN51</accession>